<evidence type="ECO:0000313" key="2">
    <source>
        <dbReference type="Proteomes" id="UP000294530"/>
    </source>
</evidence>
<reference evidence="1 2" key="1">
    <citation type="journal article" date="2021" name="Genome Biol.">
        <title>AFLAP: assembly-free linkage analysis pipeline using k-mers from genome sequencing data.</title>
        <authorList>
            <person name="Fletcher K."/>
            <person name="Zhang L."/>
            <person name="Gil J."/>
            <person name="Han R."/>
            <person name="Cavanaugh K."/>
            <person name="Michelmore R."/>
        </authorList>
    </citation>
    <scope>NUCLEOTIDE SEQUENCE [LARGE SCALE GENOMIC DNA]</scope>
    <source>
        <strain evidence="1 2">SF5</strain>
    </source>
</reference>
<protein>
    <submittedName>
        <fullName evidence="1">Uncharacterized protein</fullName>
    </submittedName>
</protein>
<keyword evidence="2" id="KW-1185">Reference proteome</keyword>
<proteinExistence type="predicted"/>
<dbReference type="AlphaFoldDB" id="A0A976P0M4"/>
<evidence type="ECO:0000313" key="1">
    <source>
        <dbReference type="EMBL" id="TDH74307.1"/>
    </source>
</evidence>
<accession>A0A976P0M4</accession>
<dbReference type="GeneID" id="94346806"/>
<dbReference type="Proteomes" id="UP000294530">
    <property type="component" value="Unassembled WGS sequence"/>
</dbReference>
<dbReference type="KEGG" id="blac:94346806"/>
<gene>
    <name evidence="1" type="ORF">CCR75_003038</name>
</gene>
<sequence>MALKALSNDVQVPADWSSMASEKSTLLFQSGYRYKTGPHWTDDIPGATSSSRIAHYNVIRADDHLNALTVSVQQTLLCSFYFSTLRS</sequence>
<dbReference type="RefSeq" id="XP_067823805.1">
    <property type="nucleotide sequence ID" value="XM_067961135.1"/>
</dbReference>
<name>A0A976P0M4_BRELC</name>
<dbReference type="EMBL" id="SHOA02000011">
    <property type="protein sequence ID" value="TDH74307.1"/>
    <property type="molecule type" value="Genomic_DNA"/>
</dbReference>
<comment type="caution">
    <text evidence="1">The sequence shown here is derived from an EMBL/GenBank/DDBJ whole genome shotgun (WGS) entry which is preliminary data.</text>
</comment>
<organism evidence="1 2">
    <name type="scientific">Bremia lactucae</name>
    <name type="common">Lettuce downy mildew</name>
    <dbReference type="NCBI Taxonomy" id="4779"/>
    <lineage>
        <taxon>Eukaryota</taxon>
        <taxon>Sar</taxon>
        <taxon>Stramenopiles</taxon>
        <taxon>Oomycota</taxon>
        <taxon>Peronosporomycetes</taxon>
        <taxon>Peronosporales</taxon>
        <taxon>Peronosporaceae</taxon>
        <taxon>Bremia</taxon>
    </lineage>
</organism>